<protein>
    <submittedName>
        <fullName evidence="2">(Fe-S)-binding protein</fullName>
    </submittedName>
</protein>
<proteinExistence type="predicted"/>
<evidence type="ECO:0000313" key="3">
    <source>
        <dbReference type="Proteomes" id="UP000734511"/>
    </source>
</evidence>
<dbReference type="PANTHER" id="PTHR30296">
    <property type="entry name" value="UNCHARACTERIZED PROTEIN YKGE"/>
    <property type="match status" value="1"/>
</dbReference>
<evidence type="ECO:0000313" key="2">
    <source>
        <dbReference type="EMBL" id="NJP43820.1"/>
    </source>
</evidence>
<dbReference type="Proteomes" id="UP000734511">
    <property type="component" value="Unassembled WGS sequence"/>
</dbReference>
<dbReference type="RefSeq" id="WP_167982691.1">
    <property type="nucleotide sequence ID" value="NZ_JAATEJ010000006.1"/>
</dbReference>
<dbReference type="EMBL" id="JAATEJ010000006">
    <property type="protein sequence ID" value="NJP43820.1"/>
    <property type="molecule type" value="Genomic_DNA"/>
</dbReference>
<feature type="domain" description="Cysteine-rich" evidence="1">
    <location>
        <begin position="138"/>
        <end position="223"/>
    </location>
</feature>
<dbReference type="Pfam" id="PF02754">
    <property type="entry name" value="CCG"/>
    <property type="match status" value="2"/>
</dbReference>
<name>A0ABX0ZIZ9_9ACTN</name>
<dbReference type="InterPro" id="IPR004017">
    <property type="entry name" value="Cys_rich_dom"/>
</dbReference>
<feature type="domain" description="Cysteine-rich" evidence="1">
    <location>
        <begin position="3"/>
        <end position="83"/>
    </location>
</feature>
<dbReference type="PANTHER" id="PTHR30296:SF0">
    <property type="entry name" value="LACTATE UTILIZATION PROTEIN A"/>
    <property type="match status" value="1"/>
</dbReference>
<comment type="caution">
    <text evidence="2">The sequence shown here is derived from an EMBL/GenBank/DDBJ whole genome shotgun (WGS) entry which is preliminary data.</text>
</comment>
<accession>A0ABX0ZIZ9</accession>
<organism evidence="2 3">
    <name type="scientific">Actinacidiphila epipremni</name>
    <dbReference type="NCBI Taxonomy" id="2053013"/>
    <lineage>
        <taxon>Bacteria</taxon>
        <taxon>Bacillati</taxon>
        <taxon>Actinomycetota</taxon>
        <taxon>Actinomycetes</taxon>
        <taxon>Kitasatosporales</taxon>
        <taxon>Streptomycetaceae</taxon>
        <taxon>Actinacidiphila</taxon>
    </lineage>
</organism>
<evidence type="ECO:0000259" key="1">
    <source>
        <dbReference type="Pfam" id="PF02754"/>
    </source>
</evidence>
<sequence length="276" mass="29154">MRVALFVTCVNDLLYPGTGQATVRLLERLGVSVDFPAAQSCCGQPQFNTGYRHETEPLVRRMAAAFEGYDHVVTPSGSCAAMVRDNYPRIGARAQGEGRGGELARAGASLAARTYELTEFLVDVLGVTDVGAYFPHPVTYHPSCHGLRMLGLGDRPRRLLEAVEGLELRELPGADECCGFGGTFAVKNPDVSAAMGRDKTGNALSTGAGLLCGADNSCLMHLDGILRRTAAPMRTVHLAEVLASTREHPYAVPEAATGADTAAAAHIATESAGKIR</sequence>
<keyword evidence="3" id="KW-1185">Reference proteome</keyword>
<reference evidence="2 3" key="1">
    <citation type="submission" date="2020-03" db="EMBL/GenBank/DDBJ databases">
        <title>WGS of actinomycetes isolated from Thailand.</title>
        <authorList>
            <person name="Thawai C."/>
        </authorList>
    </citation>
    <scope>NUCLEOTIDE SEQUENCE [LARGE SCALE GENOMIC DNA]</scope>
    <source>
        <strain evidence="2 3">PRB2-1</strain>
    </source>
</reference>
<gene>
    <name evidence="2" type="ORF">HCN08_10445</name>
</gene>